<comment type="caution">
    <text evidence="1">The sequence shown here is derived from an EMBL/GenBank/DDBJ whole genome shotgun (WGS) entry which is preliminary data.</text>
</comment>
<dbReference type="RefSeq" id="WP_262096226.1">
    <property type="nucleotide sequence ID" value="NZ_JAOEGN010000007.1"/>
</dbReference>
<proteinExistence type="predicted"/>
<keyword evidence="2" id="KW-1185">Reference proteome</keyword>
<dbReference type="Pfam" id="PF08713">
    <property type="entry name" value="DNA_alkylation"/>
    <property type="match status" value="1"/>
</dbReference>
<organism evidence="1 2">
    <name type="scientific">Paracholeplasma vituli</name>
    <dbReference type="NCBI Taxonomy" id="69473"/>
    <lineage>
        <taxon>Bacteria</taxon>
        <taxon>Bacillati</taxon>
        <taxon>Mycoplasmatota</taxon>
        <taxon>Mollicutes</taxon>
        <taxon>Acholeplasmatales</taxon>
        <taxon>Acholeplasmataceae</taxon>
        <taxon>Paracholeplasma</taxon>
    </lineage>
</organism>
<gene>
    <name evidence="1" type="ORF">N7603_04780</name>
</gene>
<evidence type="ECO:0000313" key="1">
    <source>
        <dbReference type="EMBL" id="MCU0104966.1"/>
    </source>
</evidence>
<dbReference type="PANTHER" id="PTHR41291:SF1">
    <property type="entry name" value="DNA ALKYLATION REPAIR PROTEIN"/>
    <property type="match status" value="1"/>
</dbReference>
<sequence>MSIEKLFQEFSSKKDEGTLKRLLKDPKPFEYLGIKMGDIRAFGQKLPMSNLDAKAWFELNYFETKLLSTLLVDPKTVDPNLVLTWIEDAHQSVIIDQGISHFFFDVPNYQELLSTLSDSLSPNLEYGFFSLLSTYFRQAPLDEIDIKLSLTWLDRISNTIINKPLTIQNAMNNAVVMAGLHVPKLVEKAYEVAAKIGYILPLKAKNSCNIQSATDYLIRYKDNAKYSRVAKIHQS</sequence>
<evidence type="ECO:0000313" key="2">
    <source>
        <dbReference type="Proteomes" id="UP001209076"/>
    </source>
</evidence>
<dbReference type="InterPro" id="IPR014825">
    <property type="entry name" value="DNA_alkylation"/>
</dbReference>
<dbReference type="InterPro" id="IPR016024">
    <property type="entry name" value="ARM-type_fold"/>
</dbReference>
<dbReference type="EMBL" id="JAOEGN010000007">
    <property type="protein sequence ID" value="MCU0104966.1"/>
    <property type="molecule type" value="Genomic_DNA"/>
</dbReference>
<accession>A0ABT2PVI5</accession>
<name>A0ABT2PVI5_9MOLU</name>
<protein>
    <submittedName>
        <fullName evidence="1">DNA alkylation repair protein</fullName>
    </submittedName>
</protein>
<dbReference type="PANTHER" id="PTHR41291">
    <property type="entry name" value="DNA ALKYLATION REPAIR PROTEIN"/>
    <property type="match status" value="1"/>
</dbReference>
<dbReference type="SUPFAM" id="SSF48371">
    <property type="entry name" value="ARM repeat"/>
    <property type="match status" value="1"/>
</dbReference>
<dbReference type="Proteomes" id="UP001209076">
    <property type="component" value="Unassembled WGS sequence"/>
</dbReference>
<reference evidence="2" key="1">
    <citation type="submission" date="2023-07" db="EMBL/GenBank/DDBJ databases">
        <title>Novel Mycoplasma species identified in domestic and wild animals.</title>
        <authorList>
            <person name="Volokhov D.V."/>
            <person name="Furtak V.A."/>
            <person name="Zagorodnyaya T.A."/>
        </authorList>
    </citation>
    <scope>NUCLEOTIDE SEQUENCE [LARGE SCALE GENOMIC DNA]</scope>
    <source>
        <strain evidence="2">92-19</strain>
    </source>
</reference>